<gene>
    <name evidence="4" type="ORF">KP509_11G077900</name>
</gene>
<evidence type="ECO:0000256" key="1">
    <source>
        <dbReference type="ARBA" id="ARBA00022528"/>
    </source>
</evidence>
<dbReference type="Proteomes" id="UP000825935">
    <property type="component" value="Chromosome 11"/>
</dbReference>
<dbReference type="GO" id="GO:0051276">
    <property type="term" value="P:chromosome organization"/>
    <property type="evidence" value="ECO:0007669"/>
    <property type="project" value="UniProtKB-ARBA"/>
</dbReference>
<keyword evidence="2" id="KW-0175">Coiled coil</keyword>
<dbReference type="AlphaFoldDB" id="A0A8T2TU50"/>
<dbReference type="SUPFAM" id="SSF52540">
    <property type="entry name" value="P-loop containing nucleoside triphosphate hydrolases"/>
    <property type="match status" value="1"/>
</dbReference>
<keyword evidence="1" id="KW-0150">Chloroplast</keyword>
<dbReference type="PANTHER" id="PTHR43977">
    <property type="entry name" value="STRUCTURAL MAINTENANCE OF CHROMOSOMES PROTEIN 3"/>
    <property type="match status" value="1"/>
</dbReference>
<sequence length="584" mass="66747">MNNLNRRLNFLVADILYSTVHILSSTAMNSLVLRVFMHINIQILTFACDGVFSINGMNYSLVDADISQMLLFFFIFVKYCIRAFKSFGADVQTFRFCEGFNLVVGANGSGKSNILDAICLALCSKIPLLRVNNVSELQSTETKESCEVSVELQTLRTVDEECNGEECDIITIIVRILANDIRQYKVNGKLKTMKEVKELLKEYRLLLDETSAVVHQSNVTELADRNSPLRLSSIISSASGAGRWNEEVENAMKELRGTRAGLQEIQKNISLLERSVMEDNVFITKLHRAEQVLQMEISHASIQIRKFQKQMLHDVHALITEKELHIKSRETAMEEKLKLIKQKNTLLNKYASTPERCIRDLNKERFQTLDAIAVKEEEIKAYEDRLKGVQLLKDQLEGSEFTVQKLAAEVSVIHQRLEEKQGIIDRLEMRVRNSRGSVLERYKDDSHDNIKAMELKLANLYIDETNLQSSLQGAQKGLSDWESRLQSRRMEHAKLTKLKEDCDHHSLNVLEEKRNQYLLLKRSIEDLNTQAHILNTELGGLSAEESLIPAWPLHSCFFFKPEVTEMPKYIKALNVIAGPLHCAF</sequence>
<evidence type="ECO:0000313" key="4">
    <source>
        <dbReference type="EMBL" id="KAH7425928.1"/>
    </source>
</evidence>
<comment type="caution">
    <text evidence="4">The sequence shown here is derived from an EMBL/GenBank/DDBJ whole genome shotgun (WGS) entry which is preliminary data.</text>
</comment>
<protein>
    <recommendedName>
        <fullName evidence="3">RecF/RecN/SMC N-terminal domain-containing protein</fullName>
    </recommendedName>
</protein>
<evidence type="ECO:0000313" key="5">
    <source>
        <dbReference type="Proteomes" id="UP000825935"/>
    </source>
</evidence>
<dbReference type="Gene3D" id="3.40.50.300">
    <property type="entry name" value="P-loop containing nucleotide triphosphate hydrolases"/>
    <property type="match status" value="1"/>
</dbReference>
<keyword evidence="5" id="KW-1185">Reference proteome</keyword>
<dbReference type="OrthoDB" id="2021164at2759"/>
<reference evidence="4" key="1">
    <citation type="submission" date="2021-08" db="EMBL/GenBank/DDBJ databases">
        <title>WGS assembly of Ceratopteris richardii.</title>
        <authorList>
            <person name="Marchant D.B."/>
            <person name="Chen G."/>
            <person name="Jenkins J."/>
            <person name="Shu S."/>
            <person name="Leebens-Mack J."/>
            <person name="Grimwood J."/>
            <person name="Schmutz J."/>
            <person name="Soltis P."/>
            <person name="Soltis D."/>
            <person name="Chen Z.-H."/>
        </authorList>
    </citation>
    <scope>NUCLEOTIDE SEQUENCE</scope>
    <source>
        <strain evidence="4">Whitten #5841</strain>
        <tissue evidence="4">Leaf</tissue>
    </source>
</reference>
<organism evidence="4 5">
    <name type="scientific">Ceratopteris richardii</name>
    <name type="common">Triangle waterfern</name>
    <dbReference type="NCBI Taxonomy" id="49495"/>
    <lineage>
        <taxon>Eukaryota</taxon>
        <taxon>Viridiplantae</taxon>
        <taxon>Streptophyta</taxon>
        <taxon>Embryophyta</taxon>
        <taxon>Tracheophyta</taxon>
        <taxon>Polypodiopsida</taxon>
        <taxon>Polypodiidae</taxon>
        <taxon>Polypodiales</taxon>
        <taxon>Pteridineae</taxon>
        <taxon>Pteridaceae</taxon>
        <taxon>Parkerioideae</taxon>
        <taxon>Ceratopteris</taxon>
    </lineage>
</organism>
<dbReference type="Pfam" id="PF02463">
    <property type="entry name" value="SMC_N"/>
    <property type="match status" value="1"/>
</dbReference>
<proteinExistence type="predicted"/>
<keyword evidence="1" id="KW-0934">Plastid</keyword>
<dbReference type="EMBL" id="CM035416">
    <property type="protein sequence ID" value="KAH7425928.1"/>
    <property type="molecule type" value="Genomic_DNA"/>
</dbReference>
<accession>A0A8T2TU50</accession>
<evidence type="ECO:0000256" key="2">
    <source>
        <dbReference type="SAM" id="Coils"/>
    </source>
</evidence>
<evidence type="ECO:0000259" key="3">
    <source>
        <dbReference type="Pfam" id="PF02463"/>
    </source>
</evidence>
<feature type="domain" description="RecF/RecN/SMC N-terminal" evidence="3">
    <location>
        <begin position="80"/>
        <end position="208"/>
    </location>
</feature>
<name>A0A8T2TU50_CERRI</name>
<dbReference type="OMA" id="ETTHATQ"/>
<feature type="coiled-coil region" evidence="2">
    <location>
        <begin position="372"/>
        <end position="399"/>
    </location>
</feature>
<dbReference type="InterPro" id="IPR003395">
    <property type="entry name" value="RecF/RecN/SMC_N"/>
</dbReference>
<dbReference type="InterPro" id="IPR027417">
    <property type="entry name" value="P-loop_NTPase"/>
</dbReference>